<protein>
    <recommendedName>
        <fullName evidence="1">LysM and putative peptidoglycan-binding domain-containing protein 1</fullName>
    </recommendedName>
</protein>
<keyword evidence="5" id="KW-1185">Reference proteome</keyword>
<dbReference type="PANTHER" id="PTHR20932">
    <property type="entry name" value="LYSM AND PUTATIVE PEPTIDOGLYCAN-BINDING DOMAIN-CONTAINING PROTEIN"/>
    <property type="match status" value="1"/>
</dbReference>
<dbReference type="GeneID" id="108243245"/>
<dbReference type="PANTHER" id="PTHR20932:SF2">
    <property type="entry name" value="AND PUTATIVE PEPTIDOGLYCAN-BINDING DOMAIN-CONTAINING PROTEIN 1-RELATED"/>
    <property type="match status" value="1"/>
</dbReference>
<dbReference type="OMA" id="PMDFLKR"/>
<dbReference type="KEGG" id="kmr:108243245"/>
<dbReference type="RefSeq" id="XP_017284043.1">
    <property type="nucleotide sequence ID" value="XM_017428554.3"/>
</dbReference>
<feature type="compositionally biased region" description="Low complexity" evidence="2">
    <location>
        <begin position="18"/>
        <end position="34"/>
    </location>
</feature>
<dbReference type="Gene3D" id="3.10.350.10">
    <property type="entry name" value="LysM domain"/>
    <property type="match status" value="1"/>
</dbReference>
<evidence type="ECO:0000313" key="5">
    <source>
        <dbReference type="Proteomes" id="UP000264800"/>
    </source>
</evidence>
<evidence type="ECO:0000313" key="4">
    <source>
        <dbReference type="Ensembl" id="ENSKMAP00000024167.1"/>
    </source>
</evidence>
<name>A0A3Q3GKS3_KRYMA</name>
<dbReference type="CTD" id="388695"/>
<dbReference type="Ensembl" id="ENSKMAT00000024472.1">
    <property type="protein sequence ID" value="ENSKMAP00000024167.1"/>
    <property type="gene ID" value="ENSKMAG00000017929.1"/>
</dbReference>
<dbReference type="GeneTree" id="ENSGT00940000160002"/>
<dbReference type="CDD" id="cd00118">
    <property type="entry name" value="LysM"/>
    <property type="match status" value="1"/>
</dbReference>
<dbReference type="SUPFAM" id="SSF54106">
    <property type="entry name" value="LysM domain"/>
    <property type="match status" value="1"/>
</dbReference>
<feature type="region of interest" description="Disordered" evidence="2">
    <location>
        <begin position="1"/>
        <end position="39"/>
    </location>
</feature>
<sequence length="221" mass="23675">MSGGRAPLPSGGGGGLSRGSRTRSYGSLTRTSRSPARHRFIEHAVQPGETLQGLAVKYGASMEQIKRANRLYTNDSIFLKKSLSIPVPSDLDDCRNGLNLSEGDGGGGDTDGASAQNGHAENLSEKKQADGREMTPDPTPVDFLKRMDDLISQSKQAAARGCQDAENRVTALEAACSSETSGWRPLTRSQSVISSSVHMAVPLTITKLTKLKDREDEIFEL</sequence>
<dbReference type="AlphaFoldDB" id="A0A3Q3GKS3"/>
<feature type="region of interest" description="Disordered" evidence="2">
    <location>
        <begin position="96"/>
        <end position="139"/>
    </location>
</feature>
<proteinExistence type="predicted"/>
<dbReference type="InterPro" id="IPR018392">
    <property type="entry name" value="LysM"/>
</dbReference>
<evidence type="ECO:0000256" key="1">
    <source>
        <dbReference type="ARBA" id="ARBA00040996"/>
    </source>
</evidence>
<dbReference type="OrthoDB" id="2107166at2759"/>
<reference evidence="4" key="2">
    <citation type="submission" date="2025-09" db="UniProtKB">
        <authorList>
            <consortium name="Ensembl"/>
        </authorList>
    </citation>
    <scope>IDENTIFICATION</scope>
</reference>
<feature type="domain" description="LysM" evidence="3">
    <location>
        <begin position="41"/>
        <end position="85"/>
    </location>
</feature>
<dbReference type="InterPro" id="IPR045030">
    <property type="entry name" value="LYSM1-4"/>
</dbReference>
<feature type="compositionally biased region" description="Basic and acidic residues" evidence="2">
    <location>
        <begin position="122"/>
        <end position="135"/>
    </location>
</feature>
<organism evidence="4 5">
    <name type="scientific">Kryptolebias marmoratus</name>
    <name type="common">Mangrove killifish</name>
    <name type="synonym">Rivulus marmoratus</name>
    <dbReference type="NCBI Taxonomy" id="37003"/>
    <lineage>
        <taxon>Eukaryota</taxon>
        <taxon>Metazoa</taxon>
        <taxon>Chordata</taxon>
        <taxon>Craniata</taxon>
        <taxon>Vertebrata</taxon>
        <taxon>Euteleostomi</taxon>
        <taxon>Actinopterygii</taxon>
        <taxon>Neopterygii</taxon>
        <taxon>Teleostei</taxon>
        <taxon>Neoteleostei</taxon>
        <taxon>Acanthomorphata</taxon>
        <taxon>Ovalentaria</taxon>
        <taxon>Atherinomorphae</taxon>
        <taxon>Cyprinodontiformes</taxon>
        <taxon>Rivulidae</taxon>
        <taxon>Kryptolebias</taxon>
    </lineage>
</organism>
<accession>A0A3Q3GKS3</accession>
<reference evidence="4" key="1">
    <citation type="submission" date="2025-08" db="UniProtKB">
        <authorList>
            <consortium name="Ensembl"/>
        </authorList>
    </citation>
    <scope>IDENTIFICATION</scope>
</reference>
<dbReference type="SMART" id="SM00257">
    <property type="entry name" value="LysM"/>
    <property type="match status" value="1"/>
</dbReference>
<dbReference type="PROSITE" id="PS51782">
    <property type="entry name" value="LYSM"/>
    <property type="match status" value="1"/>
</dbReference>
<dbReference type="Pfam" id="PF01476">
    <property type="entry name" value="LysM"/>
    <property type="match status" value="1"/>
</dbReference>
<dbReference type="Proteomes" id="UP000264800">
    <property type="component" value="Unplaced"/>
</dbReference>
<evidence type="ECO:0000259" key="3">
    <source>
        <dbReference type="PROSITE" id="PS51782"/>
    </source>
</evidence>
<dbReference type="InterPro" id="IPR036779">
    <property type="entry name" value="LysM_dom_sf"/>
</dbReference>
<evidence type="ECO:0000256" key="2">
    <source>
        <dbReference type="SAM" id="MobiDB-lite"/>
    </source>
</evidence>